<evidence type="ECO:0000313" key="2">
    <source>
        <dbReference type="Proteomes" id="UP000305267"/>
    </source>
</evidence>
<dbReference type="RefSeq" id="WP_139034489.1">
    <property type="nucleotide sequence ID" value="NZ_VDDA01000002.1"/>
</dbReference>
<protein>
    <submittedName>
        <fullName evidence="1">Uncharacterized protein</fullName>
    </submittedName>
</protein>
<proteinExistence type="predicted"/>
<dbReference type="EMBL" id="VDDA01000002">
    <property type="protein sequence ID" value="TNC14948.1"/>
    <property type="molecule type" value="Genomic_DNA"/>
</dbReference>
<dbReference type="Proteomes" id="UP000305267">
    <property type="component" value="Unassembled WGS sequence"/>
</dbReference>
<gene>
    <name evidence="1" type="ORF">FF100_05070</name>
</gene>
<comment type="caution">
    <text evidence="1">The sequence shown here is derived from an EMBL/GenBank/DDBJ whole genome shotgun (WGS) entry which is preliminary data.</text>
</comment>
<dbReference type="AlphaFoldDB" id="A0A5C4LM79"/>
<evidence type="ECO:0000313" key="1">
    <source>
        <dbReference type="EMBL" id="TNC14948.1"/>
    </source>
</evidence>
<organism evidence="1 2">
    <name type="scientific">Methylobacterium terricola</name>
    <dbReference type="NCBI Taxonomy" id="2583531"/>
    <lineage>
        <taxon>Bacteria</taxon>
        <taxon>Pseudomonadati</taxon>
        <taxon>Pseudomonadota</taxon>
        <taxon>Alphaproteobacteria</taxon>
        <taxon>Hyphomicrobiales</taxon>
        <taxon>Methylobacteriaceae</taxon>
        <taxon>Methylobacterium</taxon>
    </lineage>
</organism>
<sequence length="88" mass="9838">MDGKLSDAIDLLRDELLSIPESYQASATLDISSHLEYGDAVTEISISYYRPETDAELSARQAAANILAKQDEDRQRAEYERLRAKFGA</sequence>
<accession>A0A5C4LM79</accession>
<keyword evidence="2" id="KW-1185">Reference proteome</keyword>
<reference evidence="1 2" key="1">
    <citation type="submission" date="2019-06" db="EMBL/GenBank/DDBJ databases">
        <title>Genome of Methylobacterium sp. 17Sr1-39.</title>
        <authorList>
            <person name="Seo T."/>
        </authorList>
    </citation>
    <scope>NUCLEOTIDE SEQUENCE [LARGE SCALE GENOMIC DNA]</scope>
    <source>
        <strain evidence="1 2">17Sr1-39</strain>
    </source>
</reference>
<name>A0A5C4LM79_9HYPH</name>